<reference evidence="4" key="3">
    <citation type="submission" date="2017-10" db="EMBL/GenBank/DDBJ databases">
        <authorList>
            <person name="Frank J."/>
        </authorList>
    </citation>
    <scope>NUCLEOTIDE SEQUENCE [LARGE SCALE GENOMIC DNA]</scope>
</reference>
<evidence type="ECO:0000313" key="3">
    <source>
        <dbReference type="EMBL" id="SOH04697.1"/>
    </source>
</evidence>
<dbReference type="AlphaFoldDB" id="Q1PVJ2"/>
<proteinExistence type="predicted"/>
<dbReference type="Proteomes" id="UP000501926">
    <property type="component" value="Chromosome"/>
</dbReference>
<reference evidence="2 5" key="5">
    <citation type="submission" date="2020-02" db="EMBL/GenBank/DDBJ databases">
        <title>Newly sequenced genome of strain CSTR1 showed variability in Candidatus Kuenenia stuttgartiensis genomes.</title>
        <authorList>
            <person name="Ding C."/>
            <person name="Adrian L."/>
        </authorList>
    </citation>
    <scope>NUCLEOTIDE SEQUENCE [LARGE SCALE GENOMIC DNA]</scope>
    <source>
        <strain evidence="2 5">CSTR1</strain>
    </source>
</reference>
<accession>Q1PVJ2</accession>
<dbReference type="EMBL" id="CP049055">
    <property type="protein sequence ID" value="QII14280.1"/>
    <property type="molecule type" value="Genomic_DNA"/>
</dbReference>
<keyword evidence="4" id="KW-1185">Reference proteome</keyword>
<evidence type="ECO:0000313" key="4">
    <source>
        <dbReference type="Proteomes" id="UP000221734"/>
    </source>
</evidence>
<dbReference type="EMBL" id="LT934425">
    <property type="protein sequence ID" value="SOH04697.1"/>
    <property type="molecule type" value="Genomic_DNA"/>
</dbReference>
<sequence length="62" mass="7550">MRCYFSRVTIQRNLLNYPEIRAQLVPKPCTEHSEVSVWERAVYRFTLNSCFLVAFLYYFCYL</sequence>
<reference evidence="1" key="2">
    <citation type="submission" date="2006-01" db="EMBL/GenBank/DDBJ databases">
        <authorList>
            <person name="Genoscope"/>
        </authorList>
    </citation>
    <scope>NUCLEOTIDE SEQUENCE</scope>
</reference>
<dbReference type="Proteomes" id="UP000221734">
    <property type="component" value="Chromosome Kuenenia_stuttgartiensis_MBR1"/>
</dbReference>
<evidence type="ECO:0000313" key="1">
    <source>
        <dbReference type="EMBL" id="CAJ71245.1"/>
    </source>
</evidence>
<dbReference type="KEGG" id="kst:KSMBR1_2200"/>
<reference evidence="1" key="1">
    <citation type="journal article" date="2006" name="Nature">
        <title>Deciphering the evolution and metabolism of an anammox bacterium from a community genome.</title>
        <authorList>
            <person name="Strous M."/>
            <person name="Pelletier E."/>
            <person name="Mangenot S."/>
            <person name="Rattei T."/>
            <person name="Lehner A."/>
            <person name="Taylor M.W."/>
            <person name="Horn M."/>
            <person name="Daims H."/>
            <person name="Bartol-Mavel D."/>
            <person name="Wincker P."/>
            <person name="Barbe V."/>
            <person name="Fonknechten N."/>
            <person name="Vallenet D."/>
            <person name="Segurens B."/>
            <person name="Schenowitz-Truong C."/>
            <person name="Medigue C."/>
            <person name="Collingro A."/>
            <person name="Snel B."/>
            <person name="Dutilh B.E."/>
            <person name="OpDenCamp H.J.M."/>
            <person name="vanDerDrift C."/>
            <person name="Cirpus I."/>
            <person name="vanDePas-Schoonen K.T."/>
            <person name="Harhangi H.R."/>
            <person name="vanNiftrik L."/>
            <person name="Schmid M."/>
            <person name="Keltjens J."/>
            <person name="vanDeVossenberg J."/>
            <person name="Kartal B."/>
            <person name="Meier H."/>
            <person name="Frishman D."/>
            <person name="Huynen M.A."/>
            <person name="Mewes H."/>
            <person name="Weissenbach J."/>
            <person name="Jetten M.S.M."/>
            <person name="Wagner M."/>
            <person name="LePaslier D."/>
        </authorList>
    </citation>
    <scope>NUCLEOTIDE SEQUENCE</scope>
</reference>
<evidence type="ECO:0000313" key="2">
    <source>
        <dbReference type="EMBL" id="QII14280.1"/>
    </source>
</evidence>
<organism evidence="1">
    <name type="scientific">Kuenenia stuttgartiensis</name>
    <dbReference type="NCBI Taxonomy" id="174633"/>
    <lineage>
        <taxon>Bacteria</taxon>
        <taxon>Pseudomonadati</taxon>
        <taxon>Planctomycetota</taxon>
        <taxon>Candidatus Brocadiia</taxon>
        <taxon>Candidatus Brocadiales</taxon>
        <taxon>Candidatus Brocadiaceae</taxon>
        <taxon>Candidatus Kuenenia</taxon>
    </lineage>
</organism>
<dbReference type="EMBL" id="CT573073">
    <property type="protein sequence ID" value="CAJ71245.1"/>
    <property type="molecule type" value="Genomic_DNA"/>
</dbReference>
<evidence type="ECO:0000313" key="5">
    <source>
        <dbReference type="Proteomes" id="UP000501926"/>
    </source>
</evidence>
<name>Q1PVJ2_KUEST</name>
<reference evidence="3" key="4">
    <citation type="submission" date="2017-10" db="EMBL/GenBank/DDBJ databases">
        <authorList>
            <person name="Banno H."/>
            <person name="Chua N.-H."/>
        </authorList>
    </citation>
    <scope>NUCLEOTIDE SEQUENCE [LARGE SCALE GENOMIC DNA]</scope>
    <source>
        <strain evidence="3">Kuenenia_mbr1_ru-nijmegen</strain>
    </source>
</reference>
<gene>
    <name evidence="2" type="ORF">KsCSTR_49030</name>
    <name evidence="3" type="ORF">KSMBR1_2200</name>
    <name evidence="1" type="ORF">kustc0500</name>
</gene>
<protein>
    <submittedName>
        <fullName evidence="1">Uncharacterized protein</fullName>
    </submittedName>
</protein>